<reference evidence="7" key="1">
    <citation type="submission" date="2022-06" db="EMBL/GenBank/DDBJ databases">
        <title>Draft genome sequence of Streptomyces sp. RB6PN25 isolated from peat swamp forest in Thailand.</title>
        <authorList>
            <person name="Duangmal K."/>
            <person name="Klaysubun C."/>
        </authorList>
    </citation>
    <scope>NUCLEOTIDE SEQUENCE</scope>
    <source>
        <strain evidence="7">RB6PN25</strain>
    </source>
</reference>
<sequence>MVDHSSTSSDRGRRSPRPTDEDMLDAASAVFSEAGFHAATMDAVAARAHSTKPTLYAHFGSKDELFARCAELAADTLRSALFTAYSSASELPLEQQVRAGMVAFFDYATVHPARFRLLFGPHTTGTASAARLRLMSETADAITQLIRNFTERHGRRPWTTSAELCASFIVGMTVEGARHTVVTDSLDPATAADFTTHFAVAALRNMDPHRADAIDGRER</sequence>
<dbReference type="PROSITE" id="PS50977">
    <property type="entry name" value="HTH_TETR_2"/>
    <property type="match status" value="1"/>
</dbReference>
<dbReference type="InterPro" id="IPR050109">
    <property type="entry name" value="HTH-type_TetR-like_transc_reg"/>
</dbReference>
<feature type="DNA-binding region" description="H-T-H motif" evidence="4">
    <location>
        <begin position="40"/>
        <end position="59"/>
    </location>
</feature>
<dbReference type="Pfam" id="PF00440">
    <property type="entry name" value="TetR_N"/>
    <property type="match status" value="1"/>
</dbReference>
<evidence type="ECO:0000313" key="8">
    <source>
        <dbReference type="Proteomes" id="UP001057702"/>
    </source>
</evidence>
<dbReference type="SUPFAM" id="SSF46689">
    <property type="entry name" value="Homeodomain-like"/>
    <property type="match status" value="1"/>
</dbReference>
<comment type="caution">
    <text evidence="7">The sequence shown here is derived from an EMBL/GenBank/DDBJ whole genome shotgun (WGS) entry which is preliminary data.</text>
</comment>
<dbReference type="InterPro" id="IPR036271">
    <property type="entry name" value="Tet_transcr_reg_TetR-rel_C_sf"/>
</dbReference>
<dbReference type="PANTHER" id="PTHR30055">
    <property type="entry name" value="HTH-TYPE TRANSCRIPTIONAL REGULATOR RUTR"/>
    <property type="match status" value="1"/>
</dbReference>
<keyword evidence="8" id="KW-1185">Reference proteome</keyword>
<dbReference type="InterPro" id="IPR009057">
    <property type="entry name" value="Homeodomain-like_sf"/>
</dbReference>
<dbReference type="PRINTS" id="PR00455">
    <property type="entry name" value="HTHTETR"/>
</dbReference>
<name>A0ABT1PSJ5_9ACTN</name>
<dbReference type="PROSITE" id="PS01081">
    <property type="entry name" value="HTH_TETR_1"/>
    <property type="match status" value="1"/>
</dbReference>
<gene>
    <name evidence="7" type="ORF">NGB36_08520</name>
</gene>
<evidence type="ECO:0000256" key="5">
    <source>
        <dbReference type="SAM" id="MobiDB-lite"/>
    </source>
</evidence>
<evidence type="ECO:0000256" key="3">
    <source>
        <dbReference type="ARBA" id="ARBA00023163"/>
    </source>
</evidence>
<evidence type="ECO:0000259" key="6">
    <source>
        <dbReference type="PROSITE" id="PS50977"/>
    </source>
</evidence>
<feature type="region of interest" description="Disordered" evidence="5">
    <location>
        <begin position="1"/>
        <end position="22"/>
    </location>
</feature>
<keyword evidence="1" id="KW-0805">Transcription regulation</keyword>
<dbReference type="InterPro" id="IPR023772">
    <property type="entry name" value="DNA-bd_HTH_TetR-type_CS"/>
</dbReference>
<accession>A0ABT1PSJ5</accession>
<dbReference type="RefSeq" id="WP_255919543.1">
    <property type="nucleotide sequence ID" value="NZ_JANFNG010000004.1"/>
</dbReference>
<keyword evidence="2 4" id="KW-0238">DNA-binding</keyword>
<dbReference type="InterPro" id="IPR001647">
    <property type="entry name" value="HTH_TetR"/>
</dbReference>
<organism evidence="7 8">
    <name type="scientific">Streptomyces humicola</name>
    <dbReference type="NCBI Taxonomy" id="2953240"/>
    <lineage>
        <taxon>Bacteria</taxon>
        <taxon>Bacillati</taxon>
        <taxon>Actinomycetota</taxon>
        <taxon>Actinomycetes</taxon>
        <taxon>Kitasatosporales</taxon>
        <taxon>Streptomycetaceae</taxon>
        <taxon>Streptomyces</taxon>
    </lineage>
</organism>
<evidence type="ECO:0000256" key="4">
    <source>
        <dbReference type="PROSITE-ProRule" id="PRU00335"/>
    </source>
</evidence>
<proteinExistence type="predicted"/>
<protein>
    <submittedName>
        <fullName evidence="7">TetR/AcrR family transcriptional regulator</fullName>
    </submittedName>
</protein>
<dbReference type="PANTHER" id="PTHR30055:SF234">
    <property type="entry name" value="HTH-TYPE TRANSCRIPTIONAL REGULATOR BETI"/>
    <property type="match status" value="1"/>
</dbReference>
<evidence type="ECO:0000313" key="7">
    <source>
        <dbReference type="EMBL" id="MCQ4080642.1"/>
    </source>
</evidence>
<feature type="compositionally biased region" description="Basic and acidic residues" evidence="5">
    <location>
        <begin position="10"/>
        <end position="20"/>
    </location>
</feature>
<evidence type="ECO:0000256" key="2">
    <source>
        <dbReference type="ARBA" id="ARBA00023125"/>
    </source>
</evidence>
<evidence type="ECO:0000256" key="1">
    <source>
        <dbReference type="ARBA" id="ARBA00023015"/>
    </source>
</evidence>
<dbReference type="EMBL" id="JANFNG010000004">
    <property type="protein sequence ID" value="MCQ4080642.1"/>
    <property type="molecule type" value="Genomic_DNA"/>
</dbReference>
<dbReference type="Gene3D" id="1.10.357.10">
    <property type="entry name" value="Tetracycline Repressor, domain 2"/>
    <property type="match status" value="1"/>
</dbReference>
<keyword evidence="3" id="KW-0804">Transcription</keyword>
<dbReference type="SUPFAM" id="SSF48498">
    <property type="entry name" value="Tetracyclin repressor-like, C-terminal domain"/>
    <property type="match status" value="1"/>
</dbReference>
<feature type="domain" description="HTH tetR-type" evidence="6">
    <location>
        <begin position="17"/>
        <end position="77"/>
    </location>
</feature>
<dbReference type="Proteomes" id="UP001057702">
    <property type="component" value="Unassembled WGS sequence"/>
</dbReference>